<dbReference type="InterPro" id="IPR036961">
    <property type="entry name" value="Kinesin_motor_dom_sf"/>
</dbReference>
<dbReference type="PROSITE" id="PS00411">
    <property type="entry name" value="KINESIN_MOTOR_1"/>
    <property type="match status" value="1"/>
</dbReference>
<keyword evidence="4" id="KW-0067">ATP-binding</keyword>
<dbReference type="GO" id="GO:0003777">
    <property type="term" value="F:microtubule motor activity"/>
    <property type="evidence" value="ECO:0007669"/>
    <property type="project" value="InterPro"/>
</dbReference>
<protein>
    <recommendedName>
        <fullName evidence="9">Kinesin motor domain-containing protein</fullName>
    </recommendedName>
</protein>
<dbReference type="PANTHER" id="PTHR47969:SF15">
    <property type="entry name" value="CHROMOSOME-ASSOCIATED KINESIN KIF4A-RELATED"/>
    <property type="match status" value="1"/>
</dbReference>
<keyword evidence="6" id="KW-0206">Cytoskeleton</keyword>
<evidence type="ECO:0000256" key="7">
    <source>
        <dbReference type="PROSITE-ProRule" id="PRU00283"/>
    </source>
</evidence>
<dbReference type="Pfam" id="PF00225">
    <property type="entry name" value="Kinesin"/>
    <property type="match status" value="1"/>
</dbReference>
<accession>A0AA38HQX9</accession>
<evidence type="ECO:0000256" key="8">
    <source>
        <dbReference type="SAM" id="MobiDB-lite"/>
    </source>
</evidence>
<evidence type="ECO:0000256" key="5">
    <source>
        <dbReference type="ARBA" id="ARBA00023054"/>
    </source>
</evidence>
<dbReference type="Gene3D" id="3.40.850.10">
    <property type="entry name" value="Kinesin motor domain"/>
    <property type="match status" value="1"/>
</dbReference>
<comment type="caution">
    <text evidence="7">Lacks conserved residue(s) required for the propagation of feature annotation.</text>
</comment>
<dbReference type="SUPFAM" id="SSF52540">
    <property type="entry name" value="P-loop containing nucleoside triphosphate hydrolases"/>
    <property type="match status" value="1"/>
</dbReference>
<evidence type="ECO:0000259" key="9">
    <source>
        <dbReference type="PROSITE" id="PS50067"/>
    </source>
</evidence>
<dbReference type="SMART" id="SM00129">
    <property type="entry name" value="KISc"/>
    <property type="match status" value="1"/>
</dbReference>
<dbReference type="InterPro" id="IPR001752">
    <property type="entry name" value="Kinesin_motor_dom"/>
</dbReference>
<dbReference type="GO" id="GO:0005524">
    <property type="term" value="F:ATP binding"/>
    <property type="evidence" value="ECO:0007669"/>
    <property type="project" value="UniProtKB-KW"/>
</dbReference>
<evidence type="ECO:0000256" key="2">
    <source>
        <dbReference type="ARBA" id="ARBA00022490"/>
    </source>
</evidence>
<comment type="caution">
    <text evidence="10">The sequence shown here is derived from an EMBL/GenBank/DDBJ whole genome shotgun (WGS) entry which is preliminary data.</text>
</comment>
<keyword evidence="3" id="KW-0547">Nucleotide-binding</keyword>
<name>A0AA38HQX9_9CUCU</name>
<dbReference type="PANTHER" id="PTHR47969">
    <property type="entry name" value="CHROMOSOME-ASSOCIATED KINESIN KIF4A-RELATED"/>
    <property type="match status" value="1"/>
</dbReference>
<reference evidence="10" key="1">
    <citation type="journal article" date="2023" name="G3 (Bethesda)">
        <title>Whole genome assemblies of Zophobas morio and Tenebrio molitor.</title>
        <authorList>
            <person name="Kaur S."/>
            <person name="Stinson S.A."/>
            <person name="diCenzo G.C."/>
        </authorList>
    </citation>
    <scope>NUCLEOTIDE SEQUENCE</scope>
    <source>
        <strain evidence="10">QUZm001</strain>
    </source>
</reference>
<keyword evidence="11" id="KW-1185">Reference proteome</keyword>
<keyword evidence="5" id="KW-0175">Coiled coil</keyword>
<dbReference type="GO" id="GO:0007052">
    <property type="term" value="P:mitotic spindle organization"/>
    <property type="evidence" value="ECO:0007669"/>
    <property type="project" value="TreeGrafter"/>
</dbReference>
<dbReference type="GO" id="GO:0051231">
    <property type="term" value="P:spindle elongation"/>
    <property type="evidence" value="ECO:0007669"/>
    <property type="project" value="TreeGrafter"/>
</dbReference>
<feature type="compositionally biased region" description="Polar residues" evidence="8">
    <location>
        <begin position="8"/>
        <end position="22"/>
    </location>
</feature>
<dbReference type="InterPro" id="IPR027640">
    <property type="entry name" value="Kinesin-like_fam"/>
</dbReference>
<dbReference type="GO" id="GO:0005875">
    <property type="term" value="C:microtubule associated complex"/>
    <property type="evidence" value="ECO:0007669"/>
    <property type="project" value="TreeGrafter"/>
</dbReference>
<dbReference type="EMBL" id="JALNTZ010000008">
    <property type="protein sequence ID" value="KAJ3642243.1"/>
    <property type="molecule type" value="Genomic_DNA"/>
</dbReference>
<gene>
    <name evidence="10" type="ORF">Zmor_025045</name>
</gene>
<evidence type="ECO:0000256" key="3">
    <source>
        <dbReference type="ARBA" id="ARBA00022741"/>
    </source>
</evidence>
<evidence type="ECO:0000256" key="6">
    <source>
        <dbReference type="ARBA" id="ARBA00023212"/>
    </source>
</evidence>
<dbReference type="Proteomes" id="UP001168821">
    <property type="component" value="Unassembled WGS sequence"/>
</dbReference>
<dbReference type="AlphaFoldDB" id="A0AA38HQX9"/>
<evidence type="ECO:0000256" key="1">
    <source>
        <dbReference type="ARBA" id="ARBA00004245"/>
    </source>
</evidence>
<comment type="similarity">
    <text evidence="7">Belongs to the TRAFAC class myosin-kinesin ATPase superfamily. Kinesin family.</text>
</comment>
<organism evidence="10 11">
    <name type="scientific">Zophobas morio</name>
    <dbReference type="NCBI Taxonomy" id="2755281"/>
    <lineage>
        <taxon>Eukaryota</taxon>
        <taxon>Metazoa</taxon>
        <taxon>Ecdysozoa</taxon>
        <taxon>Arthropoda</taxon>
        <taxon>Hexapoda</taxon>
        <taxon>Insecta</taxon>
        <taxon>Pterygota</taxon>
        <taxon>Neoptera</taxon>
        <taxon>Endopterygota</taxon>
        <taxon>Coleoptera</taxon>
        <taxon>Polyphaga</taxon>
        <taxon>Cucujiformia</taxon>
        <taxon>Tenebrionidae</taxon>
        <taxon>Zophobas</taxon>
    </lineage>
</organism>
<sequence>MMRAMRQGNKNRTSGATNMNQNSSRSHAIFQIVVEMAEHHSKSVKVGKLNLVDLAGSERQAKTGATGERFKEATKINNALSSLGNVIYALAENSAHIPYRDSKLTRLLQDSLGGNSRTIMIANIGPASVNYEDTIITLRYAYRAKNIKNQPIKNENIKDASLIEQKMNGEECVSEVVLEESETSDEDEDDVSIFLIGTLWR</sequence>
<dbReference type="InterPro" id="IPR027417">
    <property type="entry name" value="P-loop_NTPase"/>
</dbReference>
<evidence type="ECO:0000313" key="11">
    <source>
        <dbReference type="Proteomes" id="UP001168821"/>
    </source>
</evidence>
<evidence type="ECO:0000256" key="4">
    <source>
        <dbReference type="ARBA" id="ARBA00022840"/>
    </source>
</evidence>
<evidence type="ECO:0000313" key="10">
    <source>
        <dbReference type="EMBL" id="KAJ3642243.1"/>
    </source>
</evidence>
<dbReference type="PROSITE" id="PS50067">
    <property type="entry name" value="KINESIN_MOTOR_2"/>
    <property type="match status" value="1"/>
</dbReference>
<proteinExistence type="inferred from homology"/>
<dbReference type="PRINTS" id="PR00380">
    <property type="entry name" value="KINESINHEAVY"/>
</dbReference>
<feature type="region of interest" description="Disordered" evidence="8">
    <location>
        <begin position="1"/>
        <end position="22"/>
    </location>
</feature>
<dbReference type="GO" id="GO:0008017">
    <property type="term" value="F:microtubule binding"/>
    <property type="evidence" value="ECO:0007669"/>
    <property type="project" value="InterPro"/>
</dbReference>
<comment type="subcellular location">
    <subcellularLocation>
        <location evidence="1">Cytoplasm</location>
        <location evidence="1">Cytoskeleton</location>
    </subcellularLocation>
</comment>
<dbReference type="InterPro" id="IPR019821">
    <property type="entry name" value="Kinesin_motor_CS"/>
</dbReference>
<dbReference type="GO" id="GO:0007018">
    <property type="term" value="P:microtubule-based movement"/>
    <property type="evidence" value="ECO:0007669"/>
    <property type="project" value="InterPro"/>
</dbReference>
<keyword evidence="2" id="KW-0963">Cytoplasm</keyword>
<feature type="domain" description="Kinesin motor" evidence="9">
    <location>
        <begin position="1"/>
        <end position="147"/>
    </location>
</feature>